<sequence>MSIRQGKPEEEFSRKMAGCLTDLENCLEKYLEQFGPVSESIEACTVKLQE</sequence>
<dbReference type="PATRIC" id="fig|487.517.peg.197"/>
<dbReference type="Proteomes" id="UP000023582">
    <property type="component" value="Chromosome"/>
</dbReference>
<evidence type="ECO:0000313" key="2">
    <source>
        <dbReference type="Proteomes" id="UP000023582"/>
    </source>
</evidence>
<reference evidence="1 2" key="1">
    <citation type="journal article" date="2014" name="Genome Announc.">
        <title>Complete Genome Sequence of Neisseria meningitidis Serogroup A Strain NMA510612, Isolated from a Patient with Bacterial Meningitis in China.</title>
        <authorList>
            <person name="Zhang Y."/>
            <person name="Yang J."/>
            <person name="Xu L."/>
            <person name="Zhu Y."/>
            <person name="Liu B."/>
            <person name="Shao Z."/>
            <person name="Zhang X."/>
            <person name="Jin Q."/>
        </authorList>
    </citation>
    <scope>NUCLEOTIDE SEQUENCE [LARGE SCALE GENOMIC DNA]</scope>
    <source>
        <strain evidence="2">NMA510612</strain>
    </source>
</reference>
<gene>
    <name evidence="1" type="ORF">NMA510612_0191</name>
</gene>
<dbReference type="KEGG" id="nmx:NMA510612_0191"/>
<reference evidence="2" key="2">
    <citation type="submission" date="2014-02" db="EMBL/GenBank/DDBJ databases">
        <title>Complete Genome Sequence of Neisseria meningitides, serogroup A strain 510612.</title>
        <authorList>
            <person name="Zhang X."/>
            <person name="Zhang Y."/>
            <person name="Yang J."/>
            <person name="Zhu Y."/>
            <person name="Jin Q."/>
        </authorList>
    </citation>
    <scope>NUCLEOTIDE SEQUENCE</scope>
    <source>
        <strain evidence="2">NMA510612</strain>
    </source>
</reference>
<evidence type="ECO:0000313" key="1">
    <source>
        <dbReference type="EMBL" id="AHW74514.1"/>
    </source>
</evidence>
<accession>X5ENI4</accession>
<name>X5ENI4_NEIME</name>
<dbReference type="AlphaFoldDB" id="X5ENI4"/>
<protein>
    <submittedName>
        <fullName evidence="1">Uncharacterized protein</fullName>
    </submittedName>
</protein>
<dbReference type="RefSeq" id="WP_002257760.1">
    <property type="nucleotide sequence ID" value="NZ_CP016645.1"/>
</dbReference>
<dbReference type="EMBL" id="CP007524">
    <property type="protein sequence ID" value="AHW74514.1"/>
    <property type="molecule type" value="Genomic_DNA"/>
</dbReference>
<organism evidence="1 2">
    <name type="scientific">Neisseria meningitidis</name>
    <dbReference type="NCBI Taxonomy" id="487"/>
    <lineage>
        <taxon>Bacteria</taxon>
        <taxon>Pseudomonadati</taxon>
        <taxon>Pseudomonadota</taxon>
        <taxon>Betaproteobacteria</taxon>
        <taxon>Neisseriales</taxon>
        <taxon>Neisseriaceae</taxon>
        <taxon>Neisseria</taxon>
    </lineage>
</organism>
<proteinExistence type="predicted"/>